<evidence type="ECO:0000313" key="2">
    <source>
        <dbReference type="EMBL" id="KEH27936.1"/>
    </source>
</evidence>
<accession>G7ZVN1</accession>
<dbReference type="EMBL" id="CM001221">
    <property type="protein sequence ID" value="KEH27936.1"/>
    <property type="molecule type" value="Genomic_DNA"/>
</dbReference>
<reference evidence="4" key="3">
    <citation type="submission" date="2015-04" db="UniProtKB">
        <authorList>
            <consortium name="EnsemblPlants"/>
        </authorList>
    </citation>
    <scope>IDENTIFICATION</scope>
    <source>
        <strain evidence="4">cv. Jemalong A17</strain>
    </source>
</reference>
<gene>
    <name evidence="2" type="ordered locus">MTR_5g049760</name>
    <name evidence="3" type="ORF">MtrunA17_Chr5g0421531</name>
</gene>
<dbReference type="EMBL" id="PSQE01000005">
    <property type="protein sequence ID" value="RHN55755.1"/>
    <property type="molecule type" value="Genomic_DNA"/>
</dbReference>
<keyword evidence="5" id="KW-1185">Reference proteome</keyword>
<evidence type="ECO:0000256" key="1">
    <source>
        <dbReference type="SAM" id="MobiDB-lite"/>
    </source>
</evidence>
<dbReference type="EnsemblPlants" id="KEH27936">
    <property type="protein sequence ID" value="KEH27936"/>
    <property type="gene ID" value="MTR_5g049760"/>
</dbReference>
<evidence type="ECO:0000313" key="3">
    <source>
        <dbReference type="EMBL" id="RHN55755.1"/>
    </source>
</evidence>
<protein>
    <submittedName>
        <fullName evidence="2 4">Uncharacterized protein</fullName>
    </submittedName>
</protein>
<evidence type="ECO:0000313" key="6">
    <source>
        <dbReference type="Proteomes" id="UP000265566"/>
    </source>
</evidence>
<feature type="region of interest" description="Disordered" evidence="1">
    <location>
        <begin position="1"/>
        <end position="28"/>
    </location>
</feature>
<dbReference type="Proteomes" id="UP000002051">
    <property type="component" value="Chromosome 5"/>
</dbReference>
<evidence type="ECO:0000313" key="4">
    <source>
        <dbReference type="EnsemblPlants" id="KEH27936"/>
    </source>
</evidence>
<name>G7ZVN1_MEDTR</name>
<reference evidence="3" key="5">
    <citation type="journal article" date="2018" name="Nat. Plants">
        <title>Whole-genome landscape of Medicago truncatula symbiotic genes.</title>
        <authorList>
            <person name="Pecrix Y."/>
            <person name="Gamas P."/>
            <person name="Carrere S."/>
        </authorList>
    </citation>
    <scope>NUCLEOTIDE SEQUENCE</scope>
    <source>
        <tissue evidence="3">Leaves</tissue>
    </source>
</reference>
<dbReference type="Gramene" id="rna30997">
    <property type="protein sequence ID" value="RHN55755.1"/>
    <property type="gene ID" value="gene30997"/>
</dbReference>
<reference evidence="2 5" key="2">
    <citation type="journal article" date="2014" name="BMC Genomics">
        <title>An improved genome release (version Mt4.0) for the model legume Medicago truncatula.</title>
        <authorList>
            <person name="Tang H."/>
            <person name="Krishnakumar V."/>
            <person name="Bidwell S."/>
            <person name="Rosen B."/>
            <person name="Chan A."/>
            <person name="Zhou S."/>
            <person name="Gentzbittel L."/>
            <person name="Childs K.L."/>
            <person name="Yandell M."/>
            <person name="Gundlach H."/>
            <person name="Mayer K.F."/>
            <person name="Schwartz D.C."/>
            <person name="Town C.D."/>
        </authorList>
    </citation>
    <scope>GENOME REANNOTATION</scope>
    <source>
        <strain evidence="2">A17</strain>
        <strain evidence="4 5">cv. Jemalong A17</strain>
    </source>
</reference>
<reference evidence="6" key="4">
    <citation type="journal article" date="2018" name="Nat. Plants">
        <title>Whole-genome landscape of Medicago truncatula symbiotic genes.</title>
        <authorList>
            <person name="Pecrix Y."/>
            <person name="Staton S.E."/>
            <person name="Sallet E."/>
            <person name="Lelandais-Briere C."/>
            <person name="Moreau S."/>
            <person name="Carrere S."/>
            <person name="Blein T."/>
            <person name="Jardinaud M.F."/>
            <person name="Latrasse D."/>
            <person name="Zouine M."/>
            <person name="Zahm M."/>
            <person name="Kreplak J."/>
            <person name="Mayjonade B."/>
            <person name="Satge C."/>
            <person name="Perez M."/>
            <person name="Cauet S."/>
            <person name="Marande W."/>
            <person name="Chantry-Darmon C."/>
            <person name="Lopez-Roques C."/>
            <person name="Bouchez O."/>
            <person name="Berard A."/>
            <person name="Debelle F."/>
            <person name="Munos S."/>
            <person name="Bendahmane A."/>
            <person name="Berges H."/>
            <person name="Niebel A."/>
            <person name="Buitink J."/>
            <person name="Frugier F."/>
            <person name="Benhamed M."/>
            <person name="Crespi M."/>
            <person name="Gouzy J."/>
            <person name="Gamas P."/>
        </authorList>
    </citation>
    <scope>NUCLEOTIDE SEQUENCE [LARGE SCALE GENOMIC DNA]</scope>
    <source>
        <strain evidence="6">cv. Jemalong A17</strain>
    </source>
</reference>
<dbReference type="Proteomes" id="UP000265566">
    <property type="component" value="Chromosome 5"/>
</dbReference>
<evidence type="ECO:0000313" key="5">
    <source>
        <dbReference type="Proteomes" id="UP000002051"/>
    </source>
</evidence>
<proteinExistence type="predicted"/>
<organism evidence="2 5">
    <name type="scientific">Medicago truncatula</name>
    <name type="common">Barrel medic</name>
    <name type="synonym">Medicago tribuloides</name>
    <dbReference type="NCBI Taxonomy" id="3880"/>
    <lineage>
        <taxon>Eukaryota</taxon>
        <taxon>Viridiplantae</taxon>
        <taxon>Streptophyta</taxon>
        <taxon>Embryophyta</taxon>
        <taxon>Tracheophyta</taxon>
        <taxon>Spermatophyta</taxon>
        <taxon>Magnoliopsida</taxon>
        <taxon>eudicotyledons</taxon>
        <taxon>Gunneridae</taxon>
        <taxon>Pentapetalae</taxon>
        <taxon>rosids</taxon>
        <taxon>fabids</taxon>
        <taxon>Fabales</taxon>
        <taxon>Fabaceae</taxon>
        <taxon>Papilionoideae</taxon>
        <taxon>50 kb inversion clade</taxon>
        <taxon>NPAAA clade</taxon>
        <taxon>Hologalegina</taxon>
        <taxon>IRL clade</taxon>
        <taxon>Trifolieae</taxon>
        <taxon>Medicago</taxon>
    </lineage>
</organism>
<reference evidence="2 5" key="1">
    <citation type="journal article" date="2011" name="Nature">
        <title>The Medicago genome provides insight into the evolution of rhizobial symbioses.</title>
        <authorList>
            <person name="Young N.D."/>
            <person name="Debelle F."/>
            <person name="Oldroyd G.E."/>
            <person name="Geurts R."/>
            <person name="Cannon S.B."/>
            <person name="Udvardi M.K."/>
            <person name="Benedito V.A."/>
            <person name="Mayer K.F."/>
            <person name="Gouzy J."/>
            <person name="Schoof H."/>
            <person name="Van de Peer Y."/>
            <person name="Proost S."/>
            <person name="Cook D.R."/>
            <person name="Meyers B.C."/>
            <person name="Spannagl M."/>
            <person name="Cheung F."/>
            <person name="De Mita S."/>
            <person name="Krishnakumar V."/>
            <person name="Gundlach H."/>
            <person name="Zhou S."/>
            <person name="Mudge J."/>
            <person name="Bharti A.K."/>
            <person name="Murray J.D."/>
            <person name="Naoumkina M.A."/>
            <person name="Rosen B."/>
            <person name="Silverstein K.A."/>
            <person name="Tang H."/>
            <person name="Rombauts S."/>
            <person name="Zhao P.X."/>
            <person name="Zhou P."/>
            <person name="Barbe V."/>
            <person name="Bardou P."/>
            <person name="Bechner M."/>
            <person name="Bellec A."/>
            <person name="Berger A."/>
            <person name="Berges H."/>
            <person name="Bidwell S."/>
            <person name="Bisseling T."/>
            <person name="Choisne N."/>
            <person name="Couloux A."/>
            <person name="Denny R."/>
            <person name="Deshpande S."/>
            <person name="Dai X."/>
            <person name="Doyle J.J."/>
            <person name="Dudez A.M."/>
            <person name="Farmer A.D."/>
            <person name="Fouteau S."/>
            <person name="Franken C."/>
            <person name="Gibelin C."/>
            <person name="Gish J."/>
            <person name="Goldstein S."/>
            <person name="Gonzalez A.J."/>
            <person name="Green P.J."/>
            <person name="Hallab A."/>
            <person name="Hartog M."/>
            <person name="Hua A."/>
            <person name="Humphray S.J."/>
            <person name="Jeong D.H."/>
            <person name="Jing Y."/>
            <person name="Jocker A."/>
            <person name="Kenton S.M."/>
            <person name="Kim D.J."/>
            <person name="Klee K."/>
            <person name="Lai H."/>
            <person name="Lang C."/>
            <person name="Lin S."/>
            <person name="Macmil S.L."/>
            <person name="Magdelenat G."/>
            <person name="Matthews L."/>
            <person name="McCorrison J."/>
            <person name="Monaghan E.L."/>
            <person name="Mun J.H."/>
            <person name="Najar F.Z."/>
            <person name="Nicholson C."/>
            <person name="Noirot C."/>
            <person name="O'Bleness M."/>
            <person name="Paule C.R."/>
            <person name="Poulain J."/>
            <person name="Prion F."/>
            <person name="Qin B."/>
            <person name="Qu C."/>
            <person name="Retzel E.F."/>
            <person name="Riddle C."/>
            <person name="Sallet E."/>
            <person name="Samain S."/>
            <person name="Samson N."/>
            <person name="Sanders I."/>
            <person name="Saurat O."/>
            <person name="Scarpelli C."/>
            <person name="Schiex T."/>
            <person name="Segurens B."/>
            <person name="Severin A.J."/>
            <person name="Sherrier D.J."/>
            <person name="Shi R."/>
            <person name="Sims S."/>
            <person name="Singer S.R."/>
            <person name="Sinharoy S."/>
            <person name="Sterck L."/>
            <person name="Viollet A."/>
            <person name="Wang B.B."/>
            <person name="Wang K."/>
            <person name="Wang M."/>
            <person name="Wang X."/>
            <person name="Warfsmann J."/>
            <person name="Weissenbach J."/>
            <person name="White D.D."/>
            <person name="White J.D."/>
            <person name="Wiley G.B."/>
            <person name="Wincker P."/>
            <person name="Xing Y."/>
            <person name="Yang L."/>
            <person name="Yao Z."/>
            <person name="Ying F."/>
            <person name="Zhai J."/>
            <person name="Zhou L."/>
            <person name="Zuber A."/>
            <person name="Denarie J."/>
            <person name="Dixon R.A."/>
            <person name="May G.D."/>
            <person name="Schwartz D.C."/>
            <person name="Rogers J."/>
            <person name="Quetier F."/>
            <person name="Town C.D."/>
            <person name="Roe B.A."/>
        </authorList>
    </citation>
    <scope>NUCLEOTIDE SEQUENCE [LARGE SCALE GENOMIC DNA]</scope>
    <source>
        <strain evidence="2">A17</strain>
        <strain evidence="4 5">cv. Jemalong A17</strain>
    </source>
</reference>
<dbReference type="PaxDb" id="3880-AES83025"/>
<dbReference type="HOGENOM" id="CLU_3127368_0_0_1"/>
<dbReference type="AlphaFoldDB" id="G7ZVN1"/>
<sequence length="50" mass="5750">MQDPTFSATVETTDHHHPQPPLKRNNRKRPVFKLLPGQIAFRLVCLDVKA</sequence>
<feature type="compositionally biased region" description="Polar residues" evidence="1">
    <location>
        <begin position="1"/>
        <end position="11"/>
    </location>
</feature>